<dbReference type="Pfam" id="PF00196">
    <property type="entry name" value="GerE"/>
    <property type="match status" value="1"/>
</dbReference>
<evidence type="ECO:0000256" key="3">
    <source>
        <dbReference type="ARBA" id="ARBA00023015"/>
    </source>
</evidence>
<dbReference type="InterPro" id="IPR011006">
    <property type="entry name" value="CheY-like_superfamily"/>
</dbReference>
<dbReference type="PANTHER" id="PTHR44688:SF16">
    <property type="entry name" value="DNA-BINDING TRANSCRIPTIONAL ACTIVATOR DEVR_DOSR"/>
    <property type="match status" value="1"/>
</dbReference>
<sequence>MAEVMVHLIDDDQGVRDSLAMLLDSAGLAVRSFSSAESFLAGADLSDPGCVVADVRMPGMSGLDLLRVLRDRAPELPVIIITGHADVAMAVQALKGGAADFIEKPFDDSLFLANVRDALNRGQRAFRDRQRRDDIDMRVGELTPREREVMALIVRGLSNKAAAAELNISVRTVEIHRARVMDKMGAESLSALVRMALLLEESA</sequence>
<dbReference type="NCBIfam" id="NF006900">
    <property type="entry name" value="PRK09390.1"/>
    <property type="match status" value="1"/>
</dbReference>
<keyword evidence="1 6" id="KW-0597">Phosphoprotein</keyword>
<dbReference type="Gene3D" id="3.40.50.2300">
    <property type="match status" value="1"/>
</dbReference>
<evidence type="ECO:0000313" key="10">
    <source>
        <dbReference type="Proteomes" id="UP000251075"/>
    </source>
</evidence>
<evidence type="ECO:0000313" key="9">
    <source>
        <dbReference type="EMBL" id="RAU20851.1"/>
    </source>
</evidence>
<evidence type="ECO:0000259" key="7">
    <source>
        <dbReference type="PROSITE" id="PS50043"/>
    </source>
</evidence>
<comment type="caution">
    <text evidence="9">The sequence shown here is derived from an EMBL/GenBank/DDBJ whole genome shotgun (WGS) entry which is preliminary data.</text>
</comment>
<feature type="domain" description="HTH luxR-type" evidence="7">
    <location>
        <begin position="135"/>
        <end position="200"/>
    </location>
</feature>
<dbReference type="GO" id="GO:0006355">
    <property type="term" value="P:regulation of DNA-templated transcription"/>
    <property type="evidence" value="ECO:0007669"/>
    <property type="project" value="InterPro"/>
</dbReference>
<keyword evidence="2" id="KW-0902">Two-component regulatory system</keyword>
<evidence type="ECO:0000256" key="5">
    <source>
        <dbReference type="ARBA" id="ARBA00023163"/>
    </source>
</evidence>
<dbReference type="GO" id="GO:0003677">
    <property type="term" value="F:DNA binding"/>
    <property type="evidence" value="ECO:0007669"/>
    <property type="project" value="UniProtKB-KW"/>
</dbReference>
<dbReference type="GO" id="GO:0000160">
    <property type="term" value="P:phosphorelay signal transduction system"/>
    <property type="evidence" value="ECO:0007669"/>
    <property type="project" value="UniProtKB-KW"/>
</dbReference>
<gene>
    <name evidence="9" type="ORF">CU669_16405</name>
</gene>
<dbReference type="SUPFAM" id="SSF46894">
    <property type="entry name" value="C-terminal effector domain of the bipartite response regulators"/>
    <property type="match status" value="1"/>
</dbReference>
<dbReference type="CDD" id="cd06170">
    <property type="entry name" value="LuxR_C_like"/>
    <property type="match status" value="1"/>
</dbReference>
<evidence type="ECO:0000256" key="6">
    <source>
        <dbReference type="PROSITE-ProRule" id="PRU00169"/>
    </source>
</evidence>
<dbReference type="SMART" id="SM00448">
    <property type="entry name" value="REC"/>
    <property type="match status" value="1"/>
</dbReference>
<protein>
    <submittedName>
        <fullName evidence="9">DNA-binding response regulator</fullName>
    </submittedName>
</protein>
<dbReference type="Pfam" id="PF00072">
    <property type="entry name" value="Response_reg"/>
    <property type="match status" value="1"/>
</dbReference>
<dbReference type="Proteomes" id="UP000251075">
    <property type="component" value="Unassembled WGS sequence"/>
</dbReference>
<evidence type="ECO:0000256" key="2">
    <source>
        <dbReference type="ARBA" id="ARBA00023012"/>
    </source>
</evidence>
<dbReference type="SMART" id="SM00421">
    <property type="entry name" value="HTH_LUXR"/>
    <property type="match status" value="1"/>
</dbReference>
<dbReference type="RefSeq" id="WP_112146672.1">
    <property type="nucleotide sequence ID" value="NZ_PGTO01000016.1"/>
</dbReference>
<keyword evidence="5" id="KW-0804">Transcription</keyword>
<dbReference type="SUPFAM" id="SSF52172">
    <property type="entry name" value="CheY-like"/>
    <property type="match status" value="1"/>
</dbReference>
<name>A0A364NUU3_9PROT</name>
<dbReference type="InterPro" id="IPR000792">
    <property type="entry name" value="Tscrpt_reg_LuxR_C"/>
</dbReference>
<evidence type="ECO:0000256" key="4">
    <source>
        <dbReference type="ARBA" id="ARBA00023125"/>
    </source>
</evidence>
<dbReference type="PRINTS" id="PR00038">
    <property type="entry name" value="HTHLUXR"/>
</dbReference>
<organism evidence="9 10">
    <name type="scientific">Paramagnetospirillum kuznetsovii</name>
    <dbReference type="NCBI Taxonomy" id="2053833"/>
    <lineage>
        <taxon>Bacteria</taxon>
        <taxon>Pseudomonadati</taxon>
        <taxon>Pseudomonadota</taxon>
        <taxon>Alphaproteobacteria</taxon>
        <taxon>Rhodospirillales</taxon>
        <taxon>Magnetospirillaceae</taxon>
        <taxon>Paramagnetospirillum</taxon>
    </lineage>
</organism>
<feature type="modified residue" description="4-aspartylphosphate" evidence="6">
    <location>
        <position position="54"/>
    </location>
</feature>
<keyword evidence="3" id="KW-0805">Transcription regulation</keyword>
<dbReference type="EMBL" id="PGTO01000016">
    <property type="protein sequence ID" value="RAU20851.1"/>
    <property type="molecule type" value="Genomic_DNA"/>
</dbReference>
<dbReference type="InterPro" id="IPR001789">
    <property type="entry name" value="Sig_transdc_resp-reg_receiver"/>
</dbReference>
<dbReference type="AlphaFoldDB" id="A0A364NUU3"/>
<dbReference type="PROSITE" id="PS50110">
    <property type="entry name" value="RESPONSE_REGULATORY"/>
    <property type="match status" value="1"/>
</dbReference>
<keyword evidence="10" id="KW-1185">Reference proteome</keyword>
<reference evidence="9 10" key="1">
    <citation type="submission" date="2017-11" db="EMBL/GenBank/DDBJ databases">
        <title>Draft genome sequence of magnetotactic bacterium Magnetospirillum kuznetsovii LBB-42.</title>
        <authorList>
            <person name="Grouzdev D.S."/>
            <person name="Rysina M.S."/>
            <person name="Baslerov R.V."/>
            <person name="Koziaeva V."/>
        </authorList>
    </citation>
    <scope>NUCLEOTIDE SEQUENCE [LARGE SCALE GENOMIC DNA]</scope>
    <source>
        <strain evidence="9 10">LBB-42</strain>
    </source>
</reference>
<dbReference type="OrthoDB" id="9782655at2"/>
<dbReference type="PANTHER" id="PTHR44688">
    <property type="entry name" value="DNA-BINDING TRANSCRIPTIONAL ACTIVATOR DEVR_DOSR"/>
    <property type="match status" value="1"/>
</dbReference>
<dbReference type="InterPro" id="IPR016032">
    <property type="entry name" value="Sig_transdc_resp-reg_C-effctor"/>
</dbReference>
<accession>A0A364NUU3</accession>
<dbReference type="InterPro" id="IPR036388">
    <property type="entry name" value="WH-like_DNA-bd_sf"/>
</dbReference>
<evidence type="ECO:0000259" key="8">
    <source>
        <dbReference type="PROSITE" id="PS50110"/>
    </source>
</evidence>
<dbReference type="CDD" id="cd17537">
    <property type="entry name" value="REC_FixJ"/>
    <property type="match status" value="1"/>
</dbReference>
<dbReference type="PROSITE" id="PS50043">
    <property type="entry name" value="HTH_LUXR_2"/>
    <property type="match status" value="1"/>
</dbReference>
<dbReference type="FunFam" id="3.40.50.2300:FF:000018">
    <property type="entry name" value="DNA-binding transcriptional regulator NtrC"/>
    <property type="match status" value="1"/>
</dbReference>
<dbReference type="Gene3D" id="1.10.10.10">
    <property type="entry name" value="Winged helix-like DNA-binding domain superfamily/Winged helix DNA-binding domain"/>
    <property type="match status" value="1"/>
</dbReference>
<feature type="domain" description="Response regulatory" evidence="8">
    <location>
        <begin position="5"/>
        <end position="119"/>
    </location>
</feature>
<evidence type="ECO:0000256" key="1">
    <source>
        <dbReference type="ARBA" id="ARBA00022553"/>
    </source>
</evidence>
<keyword evidence="4 9" id="KW-0238">DNA-binding</keyword>
<proteinExistence type="predicted"/>